<evidence type="ECO:0000256" key="10">
    <source>
        <dbReference type="ARBA" id="ARBA00030898"/>
    </source>
</evidence>
<evidence type="ECO:0000256" key="8">
    <source>
        <dbReference type="ARBA" id="ARBA00023239"/>
    </source>
</evidence>
<reference evidence="14" key="3">
    <citation type="submission" date="2021-06" db="EMBL/GenBank/DDBJ databases">
        <title>Chromosome-level genome assembly for S. haematobium.</title>
        <authorList>
            <person name="Stroehlein A.J."/>
        </authorList>
    </citation>
    <scope>NUCLEOTIDE SEQUENCE</scope>
</reference>
<keyword evidence="4" id="KW-0227">DNA damage</keyword>
<accession>A0A922LQX3</accession>
<dbReference type="GO" id="GO:0008233">
    <property type="term" value="F:peptidase activity"/>
    <property type="evidence" value="ECO:0007669"/>
    <property type="project" value="UniProtKB-KW"/>
</dbReference>
<feature type="transmembrane region" description="Helical" evidence="13">
    <location>
        <begin position="12"/>
        <end position="31"/>
    </location>
</feature>
<keyword evidence="8" id="KW-0456">Lyase</keyword>
<dbReference type="PANTHER" id="PTHR13604">
    <property type="entry name" value="DC12-RELATED"/>
    <property type="match status" value="1"/>
</dbReference>
<dbReference type="GO" id="GO:0003697">
    <property type="term" value="F:single-stranded DNA binding"/>
    <property type="evidence" value="ECO:0007669"/>
    <property type="project" value="InterPro"/>
</dbReference>
<keyword evidence="7" id="KW-0238">DNA-binding</keyword>
<reference evidence="14" key="1">
    <citation type="journal article" date="2012" name="Nat. Genet.">
        <title>Whole-genome sequence of Schistosoma haematobium.</title>
        <authorList>
            <person name="Young N.D."/>
            <person name="Jex A.R."/>
            <person name="Li B."/>
            <person name="Liu S."/>
            <person name="Yang L."/>
            <person name="Xiong Z."/>
            <person name="Li Y."/>
            <person name="Cantacessi C."/>
            <person name="Hall R.S."/>
            <person name="Xu X."/>
            <person name="Chen F."/>
            <person name="Wu X."/>
            <person name="Zerlotini A."/>
            <person name="Oliveira G."/>
            <person name="Hofmann A."/>
            <person name="Zhang G."/>
            <person name="Fang X."/>
            <person name="Kang Y."/>
            <person name="Campbell B.E."/>
            <person name="Loukas A."/>
            <person name="Ranganathan S."/>
            <person name="Rollinson D."/>
            <person name="Rinaldi G."/>
            <person name="Brindley P.J."/>
            <person name="Yang H."/>
            <person name="Wang J."/>
            <person name="Wang J."/>
            <person name="Gasser R.B."/>
        </authorList>
    </citation>
    <scope>NUCLEOTIDE SEQUENCE</scope>
</reference>
<evidence type="ECO:0000256" key="3">
    <source>
        <dbReference type="ARBA" id="ARBA00022670"/>
    </source>
</evidence>
<dbReference type="RefSeq" id="XP_051071831.1">
    <property type="nucleotide sequence ID" value="XM_051211735.1"/>
</dbReference>
<comment type="similarity">
    <text evidence="1">Belongs to the SOS response-associated peptidase family.</text>
</comment>
<dbReference type="GO" id="GO:0006508">
    <property type="term" value="P:proteolysis"/>
    <property type="evidence" value="ECO:0007669"/>
    <property type="project" value="UniProtKB-KW"/>
</dbReference>
<dbReference type="InterPro" id="IPR036590">
    <property type="entry name" value="SRAP-like"/>
</dbReference>
<keyword evidence="13" id="KW-0812">Transmembrane</keyword>
<name>A0A922LQX3_SCHHA</name>
<evidence type="ECO:0000256" key="1">
    <source>
        <dbReference type="ARBA" id="ARBA00008136"/>
    </source>
</evidence>
<dbReference type="GO" id="GO:0016829">
    <property type="term" value="F:lyase activity"/>
    <property type="evidence" value="ECO:0007669"/>
    <property type="project" value="UniProtKB-KW"/>
</dbReference>
<feature type="compositionally biased region" description="Polar residues" evidence="12">
    <location>
        <begin position="168"/>
        <end position="180"/>
    </location>
</feature>
<evidence type="ECO:0000256" key="13">
    <source>
        <dbReference type="SAM" id="Phobius"/>
    </source>
</evidence>
<dbReference type="GO" id="GO:0106300">
    <property type="term" value="P:protein-DNA covalent cross-linking repair"/>
    <property type="evidence" value="ECO:0007669"/>
    <property type="project" value="InterPro"/>
</dbReference>
<evidence type="ECO:0000256" key="11">
    <source>
        <dbReference type="ARBA" id="ARBA00031130"/>
    </source>
</evidence>
<keyword evidence="13" id="KW-1133">Transmembrane helix</keyword>
<dbReference type="EMBL" id="AMPZ03000002">
    <property type="protein sequence ID" value="KAH9591674.1"/>
    <property type="molecule type" value="Genomic_DNA"/>
</dbReference>
<feature type="region of interest" description="Disordered" evidence="12">
    <location>
        <begin position="163"/>
        <end position="196"/>
    </location>
</feature>
<keyword evidence="6" id="KW-0190">Covalent protein-DNA linkage</keyword>
<dbReference type="InterPro" id="IPR003738">
    <property type="entry name" value="SRAP"/>
</dbReference>
<evidence type="ECO:0000256" key="9">
    <source>
        <dbReference type="ARBA" id="ARBA00030390"/>
    </source>
</evidence>
<evidence type="ECO:0000256" key="5">
    <source>
        <dbReference type="ARBA" id="ARBA00022801"/>
    </source>
</evidence>
<dbReference type="SUPFAM" id="SSF143081">
    <property type="entry name" value="BB1717-like"/>
    <property type="match status" value="1"/>
</dbReference>
<protein>
    <recommendedName>
        <fullName evidence="2">Abasic site processing protein HMCES</fullName>
    </recommendedName>
    <alternativeName>
        <fullName evidence="9">Embryonic stem cell-specific 5-hydroxymethylcytosine-binding protein</fullName>
    </alternativeName>
    <alternativeName>
        <fullName evidence="10">Peptidase HMCES</fullName>
    </alternativeName>
    <alternativeName>
        <fullName evidence="11">SRAP domain-containing protein 1</fullName>
    </alternativeName>
</protein>
<dbReference type="Gene3D" id="3.90.1680.10">
    <property type="entry name" value="SOS response associated peptidase-like"/>
    <property type="match status" value="1"/>
</dbReference>
<evidence type="ECO:0000256" key="7">
    <source>
        <dbReference type="ARBA" id="ARBA00023125"/>
    </source>
</evidence>
<evidence type="ECO:0000313" key="14">
    <source>
        <dbReference type="EMBL" id="KAH9591674.1"/>
    </source>
</evidence>
<evidence type="ECO:0000313" key="15">
    <source>
        <dbReference type="Proteomes" id="UP000471633"/>
    </source>
</evidence>
<dbReference type="Proteomes" id="UP000471633">
    <property type="component" value="Unassembled WGS sequence"/>
</dbReference>
<dbReference type="PANTHER" id="PTHR13604:SF0">
    <property type="entry name" value="ABASIC SITE PROCESSING PROTEIN HMCES"/>
    <property type="match status" value="1"/>
</dbReference>
<keyword evidence="3" id="KW-0645">Protease</keyword>
<reference evidence="14" key="2">
    <citation type="journal article" date="2019" name="Gigascience">
        <title>High-quality Schistosoma haematobium genome achieved by single-molecule and long-range sequencing.</title>
        <authorList>
            <person name="Stroehlein A.J."/>
            <person name="Korhonen P.K."/>
            <person name="Chong T.M."/>
            <person name="Lim Y.L."/>
            <person name="Chan K.G."/>
            <person name="Webster B."/>
            <person name="Rollinson D."/>
            <person name="Brindley P.J."/>
            <person name="Gasser R.B."/>
            <person name="Young N.D."/>
        </authorList>
    </citation>
    <scope>NUCLEOTIDE SEQUENCE</scope>
</reference>
<keyword evidence="5" id="KW-0378">Hydrolase</keyword>
<evidence type="ECO:0000256" key="2">
    <source>
        <dbReference type="ARBA" id="ARBA00015888"/>
    </source>
</evidence>
<proteinExistence type="inferred from homology"/>
<feature type="compositionally biased region" description="Basic and acidic residues" evidence="12">
    <location>
        <begin position="181"/>
        <end position="196"/>
    </location>
</feature>
<evidence type="ECO:0000256" key="6">
    <source>
        <dbReference type="ARBA" id="ARBA00023124"/>
    </source>
</evidence>
<evidence type="ECO:0000256" key="12">
    <source>
        <dbReference type="SAM" id="MobiDB-lite"/>
    </source>
</evidence>
<organism evidence="14 15">
    <name type="scientific">Schistosoma haematobium</name>
    <name type="common">Blood fluke</name>
    <dbReference type="NCBI Taxonomy" id="6185"/>
    <lineage>
        <taxon>Eukaryota</taxon>
        <taxon>Metazoa</taxon>
        <taxon>Spiralia</taxon>
        <taxon>Lophotrochozoa</taxon>
        <taxon>Platyhelminthes</taxon>
        <taxon>Trematoda</taxon>
        <taxon>Digenea</taxon>
        <taxon>Strigeidida</taxon>
        <taxon>Schistosomatoidea</taxon>
        <taxon>Schistosomatidae</taxon>
        <taxon>Schistosoma</taxon>
    </lineage>
</organism>
<dbReference type="GeneID" id="24593850"/>
<evidence type="ECO:0000256" key="4">
    <source>
        <dbReference type="ARBA" id="ARBA00022763"/>
    </source>
</evidence>
<sequence length="196" mass="22642">MNGKLESRKNNHFIFVLQVIILIFFRSLLMLEDPDKLLMMAGLFAHNYEKQMYSYTIITTSSKGIMADVHSRMPIILDNDDDIYEWLDPAESNYKQAYQFLTDLADNLDNVSVIKYPVTSQVNNSTYNEPNCIRPISEEEEHKKMTKSYGSSNIMMQFLKRSNKDSTCDQTNPGNNSSYDVSHKNIDAIKKEEANQ</sequence>
<gene>
    <name evidence="14" type="ORF">MS3_00003866</name>
</gene>
<dbReference type="Pfam" id="PF02586">
    <property type="entry name" value="SRAP"/>
    <property type="match status" value="1"/>
</dbReference>
<keyword evidence="13" id="KW-0472">Membrane</keyword>
<reference evidence="14" key="4">
    <citation type="journal article" date="2022" name="PLoS Pathog.">
        <title>Chromosome-level genome of Schistosoma haematobium underpins genome-wide explorations of molecular variation.</title>
        <authorList>
            <person name="Stroehlein A.J."/>
            <person name="Korhonen P.K."/>
            <person name="Lee V.V."/>
            <person name="Ralph S.A."/>
            <person name="Mentink-Kane M."/>
            <person name="You H."/>
            <person name="McManus D.P."/>
            <person name="Tchuente L.T."/>
            <person name="Stothard J.R."/>
            <person name="Kaur P."/>
            <person name="Dudchenko O."/>
            <person name="Aiden E.L."/>
            <person name="Yang B."/>
            <person name="Yang H."/>
            <person name="Emery A.M."/>
            <person name="Webster B.L."/>
            <person name="Brindley P.J."/>
            <person name="Rollinson D."/>
            <person name="Chang B.C.H."/>
            <person name="Gasser R.B."/>
            <person name="Young N.D."/>
        </authorList>
    </citation>
    <scope>NUCLEOTIDE SEQUENCE</scope>
</reference>
<dbReference type="AlphaFoldDB" id="A0A922LQX3"/>
<keyword evidence="15" id="KW-1185">Reference proteome</keyword>
<dbReference type="CTD" id="24593850"/>
<comment type="caution">
    <text evidence="14">The sequence shown here is derived from an EMBL/GenBank/DDBJ whole genome shotgun (WGS) entry which is preliminary data.</text>
</comment>